<name>A0ABW2A721_9GAMM</name>
<reference evidence="10" key="1">
    <citation type="journal article" date="2019" name="Int. J. Syst. Evol. Microbiol.">
        <title>The Global Catalogue of Microorganisms (GCM) 10K type strain sequencing project: providing services to taxonomists for standard genome sequencing and annotation.</title>
        <authorList>
            <consortium name="The Broad Institute Genomics Platform"/>
            <consortium name="The Broad Institute Genome Sequencing Center for Infectious Disease"/>
            <person name="Wu L."/>
            <person name="Ma J."/>
        </authorList>
    </citation>
    <scope>NUCLEOTIDE SEQUENCE [LARGE SCALE GENOMIC DNA]</scope>
    <source>
        <strain evidence="10">NBRC 111756</strain>
    </source>
</reference>
<dbReference type="PANTHER" id="PTHR36838">
    <property type="entry name" value="AUXIN EFFLUX CARRIER FAMILY PROTEIN"/>
    <property type="match status" value="1"/>
</dbReference>
<feature type="transmembrane region" description="Helical" evidence="8">
    <location>
        <begin position="118"/>
        <end position="138"/>
    </location>
</feature>
<evidence type="ECO:0000256" key="1">
    <source>
        <dbReference type="ARBA" id="ARBA00004651"/>
    </source>
</evidence>
<feature type="transmembrane region" description="Helical" evidence="8">
    <location>
        <begin position="5"/>
        <end position="22"/>
    </location>
</feature>
<feature type="transmembrane region" description="Helical" evidence="8">
    <location>
        <begin position="270"/>
        <end position="293"/>
    </location>
</feature>
<dbReference type="Proteomes" id="UP001596422">
    <property type="component" value="Unassembled WGS sequence"/>
</dbReference>
<dbReference type="EMBL" id="JBHSWE010000001">
    <property type="protein sequence ID" value="MFC6673215.1"/>
    <property type="molecule type" value="Genomic_DNA"/>
</dbReference>
<evidence type="ECO:0000256" key="8">
    <source>
        <dbReference type="SAM" id="Phobius"/>
    </source>
</evidence>
<proteinExistence type="inferred from homology"/>
<feature type="transmembrane region" description="Helical" evidence="8">
    <location>
        <begin position="64"/>
        <end position="86"/>
    </location>
</feature>
<evidence type="ECO:0000256" key="7">
    <source>
        <dbReference type="ARBA" id="ARBA00023136"/>
    </source>
</evidence>
<dbReference type="Pfam" id="PF03547">
    <property type="entry name" value="Mem_trans"/>
    <property type="match status" value="2"/>
</dbReference>
<comment type="similarity">
    <text evidence="2">Belongs to the auxin efflux carrier (TC 2.A.69) family.</text>
</comment>
<evidence type="ECO:0000256" key="6">
    <source>
        <dbReference type="ARBA" id="ARBA00022989"/>
    </source>
</evidence>
<keyword evidence="7 8" id="KW-0472">Membrane</keyword>
<evidence type="ECO:0000256" key="2">
    <source>
        <dbReference type="ARBA" id="ARBA00010145"/>
    </source>
</evidence>
<keyword evidence="10" id="KW-1185">Reference proteome</keyword>
<comment type="subcellular location">
    <subcellularLocation>
        <location evidence="1">Cell membrane</location>
        <topology evidence="1">Multi-pass membrane protein</topology>
    </subcellularLocation>
</comment>
<dbReference type="InterPro" id="IPR038770">
    <property type="entry name" value="Na+/solute_symporter_sf"/>
</dbReference>
<accession>A0ABW2A721</accession>
<keyword evidence="4" id="KW-1003">Cell membrane</keyword>
<sequence length="294" mass="30665">MVIPFLASLTPVLVCTGLGWILSRRTRLLDDPDLPQLVMVIGLPALLLNSLLRMDAGISQLSQTILATLAMLALSVLMAAALLKIARQPLRFLVPVLSNPNTGNLGIPVVYALLGPDALPYAVVVSTTVGLSNLSLGAWLMSGRLDPRALLANGSVIALLVGVLLLLADIPVPAPIMDTLDLLAGITVPIMLLLLGRSLASIRLGGNIGFGLIGLLSAGRVLIGAAAALIVLQLLPMPELLAESLLIQACMPVAVLSYILASQYQGPKDLIAAVILCSMPLSLLAVMLLSAFYL</sequence>
<dbReference type="RefSeq" id="WP_379911595.1">
    <property type="nucleotide sequence ID" value="NZ_JBHSWE010000001.1"/>
</dbReference>
<gene>
    <name evidence="9" type="ORF">ACFQDL_26355</name>
</gene>
<dbReference type="InterPro" id="IPR004776">
    <property type="entry name" value="Mem_transp_PIN-like"/>
</dbReference>
<feature type="transmembrane region" description="Helical" evidence="8">
    <location>
        <begin position="150"/>
        <end position="170"/>
    </location>
</feature>
<feature type="transmembrane region" description="Helical" evidence="8">
    <location>
        <begin position="212"/>
        <end position="235"/>
    </location>
</feature>
<protein>
    <submittedName>
        <fullName evidence="9">AEC family transporter</fullName>
    </submittedName>
</protein>
<keyword evidence="3" id="KW-0813">Transport</keyword>
<comment type="caution">
    <text evidence="9">The sequence shown here is derived from an EMBL/GenBank/DDBJ whole genome shotgun (WGS) entry which is preliminary data.</text>
</comment>
<dbReference type="PANTHER" id="PTHR36838:SF1">
    <property type="entry name" value="SLR1864 PROTEIN"/>
    <property type="match status" value="1"/>
</dbReference>
<keyword evidence="5 8" id="KW-0812">Transmembrane</keyword>
<keyword evidence="6 8" id="KW-1133">Transmembrane helix</keyword>
<evidence type="ECO:0000256" key="3">
    <source>
        <dbReference type="ARBA" id="ARBA00022448"/>
    </source>
</evidence>
<organism evidence="9 10">
    <name type="scientific">Marinobacterium aestuariivivens</name>
    <dbReference type="NCBI Taxonomy" id="1698799"/>
    <lineage>
        <taxon>Bacteria</taxon>
        <taxon>Pseudomonadati</taxon>
        <taxon>Pseudomonadota</taxon>
        <taxon>Gammaproteobacteria</taxon>
        <taxon>Oceanospirillales</taxon>
        <taxon>Oceanospirillaceae</taxon>
        <taxon>Marinobacterium</taxon>
    </lineage>
</organism>
<feature type="transmembrane region" description="Helical" evidence="8">
    <location>
        <begin position="182"/>
        <end position="200"/>
    </location>
</feature>
<evidence type="ECO:0000313" key="9">
    <source>
        <dbReference type="EMBL" id="MFC6673215.1"/>
    </source>
</evidence>
<dbReference type="Gene3D" id="1.20.1530.20">
    <property type="match status" value="1"/>
</dbReference>
<evidence type="ECO:0000313" key="10">
    <source>
        <dbReference type="Proteomes" id="UP001596422"/>
    </source>
</evidence>
<evidence type="ECO:0000256" key="4">
    <source>
        <dbReference type="ARBA" id="ARBA00022475"/>
    </source>
</evidence>
<feature type="transmembrane region" description="Helical" evidence="8">
    <location>
        <begin position="241"/>
        <end position="261"/>
    </location>
</feature>
<evidence type="ECO:0000256" key="5">
    <source>
        <dbReference type="ARBA" id="ARBA00022692"/>
    </source>
</evidence>
<feature type="transmembrane region" description="Helical" evidence="8">
    <location>
        <begin position="34"/>
        <end position="52"/>
    </location>
</feature>